<evidence type="ECO:0000256" key="10">
    <source>
        <dbReference type="ARBA" id="ARBA00022989"/>
    </source>
</evidence>
<evidence type="ECO:0000256" key="4">
    <source>
        <dbReference type="ARBA" id="ARBA00022553"/>
    </source>
</evidence>
<evidence type="ECO:0000256" key="1">
    <source>
        <dbReference type="ARBA" id="ARBA00000085"/>
    </source>
</evidence>
<evidence type="ECO:0000259" key="17">
    <source>
        <dbReference type="PROSITE" id="PS50112"/>
    </source>
</evidence>
<dbReference type="CDD" id="cd00130">
    <property type="entry name" value="PAS"/>
    <property type="match status" value="1"/>
</dbReference>
<dbReference type="Proteomes" id="UP000318704">
    <property type="component" value="Chromosome"/>
</dbReference>
<evidence type="ECO:0000256" key="11">
    <source>
        <dbReference type="ARBA" id="ARBA00023012"/>
    </source>
</evidence>
<dbReference type="PANTHER" id="PTHR45339">
    <property type="entry name" value="HYBRID SIGNAL TRANSDUCTION HISTIDINE KINASE J"/>
    <property type="match status" value="1"/>
</dbReference>
<dbReference type="PROSITE" id="PS50110">
    <property type="entry name" value="RESPONSE_REGULATORY"/>
    <property type="match status" value="1"/>
</dbReference>
<dbReference type="CDD" id="cd17546">
    <property type="entry name" value="REC_hyHK_CKI1_RcsC-like"/>
    <property type="match status" value="1"/>
</dbReference>
<dbReference type="EC" id="2.7.13.3" evidence="3"/>
<keyword evidence="10" id="KW-1133">Transmembrane helix</keyword>
<dbReference type="InterPro" id="IPR001789">
    <property type="entry name" value="Sig_transdc_resp-reg_receiver"/>
</dbReference>
<dbReference type="InterPro" id="IPR005467">
    <property type="entry name" value="His_kinase_dom"/>
</dbReference>
<dbReference type="Pfam" id="PF00512">
    <property type="entry name" value="HisKA"/>
    <property type="match status" value="1"/>
</dbReference>
<keyword evidence="9" id="KW-0067">ATP-binding</keyword>
<proteinExistence type="predicted"/>
<dbReference type="SMART" id="SM00388">
    <property type="entry name" value="HisKA"/>
    <property type="match status" value="1"/>
</dbReference>
<dbReference type="PROSITE" id="PS50109">
    <property type="entry name" value="HIS_KIN"/>
    <property type="match status" value="1"/>
</dbReference>
<dbReference type="InterPro" id="IPR035965">
    <property type="entry name" value="PAS-like_dom_sf"/>
</dbReference>
<comment type="catalytic activity">
    <reaction evidence="1">
        <text>ATP + protein L-histidine = ADP + protein N-phospho-L-histidine.</text>
        <dbReference type="EC" id="2.7.13.3"/>
    </reaction>
</comment>
<feature type="coiled-coil region" evidence="14">
    <location>
        <begin position="133"/>
        <end position="170"/>
    </location>
</feature>
<evidence type="ECO:0000256" key="8">
    <source>
        <dbReference type="ARBA" id="ARBA00022777"/>
    </source>
</evidence>
<dbReference type="FunFam" id="1.10.287.130:FF:000004">
    <property type="entry name" value="Ethylene receptor 1"/>
    <property type="match status" value="1"/>
</dbReference>
<dbReference type="InterPro" id="IPR003661">
    <property type="entry name" value="HisK_dim/P_dom"/>
</dbReference>
<dbReference type="CDD" id="cd16922">
    <property type="entry name" value="HATPase_EvgS-ArcB-TorS-like"/>
    <property type="match status" value="1"/>
</dbReference>
<dbReference type="Gene3D" id="3.30.565.10">
    <property type="entry name" value="Histidine kinase-like ATPase, C-terminal domain"/>
    <property type="match status" value="1"/>
</dbReference>
<dbReference type="InterPro" id="IPR011006">
    <property type="entry name" value="CheY-like_superfamily"/>
</dbReference>
<evidence type="ECO:0000313" key="18">
    <source>
        <dbReference type="EMBL" id="QDT96932.1"/>
    </source>
</evidence>
<dbReference type="InterPro" id="IPR003594">
    <property type="entry name" value="HATPase_dom"/>
</dbReference>
<keyword evidence="4 13" id="KW-0597">Phosphoprotein</keyword>
<keyword evidence="5 18" id="KW-0808">Transferase</keyword>
<dbReference type="SUPFAM" id="SSF55874">
    <property type="entry name" value="ATPase domain of HSP90 chaperone/DNA topoisomerase II/histidine kinase"/>
    <property type="match status" value="1"/>
</dbReference>
<dbReference type="InterPro" id="IPR036890">
    <property type="entry name" value="HATPase_C_sf"/>
</dbReference>
<evidence type="ECO:0000256" key="14">
    <source>
        <dbReference type="SAM" id="Coils"/>
    </source>
</evidence>
<dbReference type="KEGG" id="gaw:V144x_24020"/>
<dbReference type="FunFam" id="3.30.565.10:FF:000010">
    <property type="entry name" value="Sensor histidine kinase RcsC"/>
    <property type="match status" value="1"/>
</dbReference>
<feature type="domain" description="Histidine kinase" evidence="15">
    <location>
        <begin position="177"/>
        <end position="398"/>
    </location>
</feature>
<dbReference type="GO" id="GO:0005524">
    <property type="term" value="F:ATP binding"/>
    <property type="evidence" value="ECO:0007669"/>
    <property type="project" value="UniProtKB-KW"/>
</dbReference>
<dbReference type="SMART" id="SM00091">
    <property type="entry name" value="PAS"/>
    <property type="match status" value="1"/>
</dbReference>
<dbReference type="NCBIfam" id="TIGR00229">
    <property type="entry name" value="sensory_box"/>
    <property type="match status" value="1"/>
</dbReference>
<dbReference type="SMART" id="SM00387">
    <property type="entry name" value="HATPase_c"/>
    <property type="match status" value="1"/>
</dbReference>
<evidence type="ECO:0000256" key="12">
    <source>
        <dbReference type="ARBA" id="ARBA00023136"/>
    </source>
</evidence>
<evidence type="ECO:0000256" key="13">
    <source>
        <dbReference type="PROSITE-ProRule" id="PRU00169"/>
    </source>
</evidence>
<dbReference type="EMBL" id="CP037920">
    <property type="protein sequence ID" value="QDT96932.1"/>
    <property type="molecule type" value="Genomic_DNA"/>
</dbReference>
<evidence type="ECO:0000256" key="5">
    <source>
        <dbReference type="ARBA" id="ARBA00022679"/>
    </source>
</evidence>
<dbReference type="SUPFAM" id="SSF55785">
    <property type="entry name" value="PYP-like sensor domain (PAS domain)"/>
    <property type="match status" value="1"/>
</dbReference>
<keyword evidence="12" id="KW-0472">Membrane</keyword>
<evidence type="ECO:0000259" key="15">
    <source>
        <dbReference type="PROSITE" id="PS50109"/>
    </source>
</evidence>
<keyword evidence="6" id="KW-0812">Transmembrane</keyword>
<dbReference type="SMART" id="SM00448">
    <property type="entry name" value="REC"/>
    <property type="match status" value="1"/>
</dbReference>
<feature type="modified residue" description="4-aspartylphosphate" evidence="13">
    <location>
        <position position="491"/>
    </location>
</feature>
<feature type="domain" description="PAS" evidence="17">
    <location>
        <begin position="10"/>
        <end position="80"/>
    </location>
</feature>
<dbReference type="PRINTS" id="PR00344">
    <property type="entry name" value="BCTRLSENSOR"/>
</dbReference>
<evidence type="ECO:0000256" key="9">
    <source>
        <dbReference type="ARBA" id="ARBA00022840"/>
    </source>
</evidence>
<dbReference type="Pfam" id="PF02518">
    <property type="entry name" value="HATPase_c"/>
    <property type="match status" value="1"/>
</dbReference>
<evidence type="ECO:0000256" key="3">
    <source>
        <dbReference type="ARBA" id="ARBA00012438"/>
    </source>
</evidence>
<evidence type="ECO:0000313" key="19">
    <source>
        <dbReference type="Proteomes" id="UP000318704"/>
    </source>
</evidence>
<keyword evidence="14" id="KW-0175">Coiled coil</keyword>
<dbReference type="GO" id="GO:0000155">
    <property type="term" value="F:phosphorelay sensor kinase activity"/>
    <property type="evidence" value="ECO:0007669"/>
    <property type="project" value="InterPro"/>
</dbReference>
<dbReference type="PANTHER" id="PTHR45339:SF1">
    <property type="entry name" value="HYBRID SIGNAL TRANSDUCTION HISTIDINE KINASE J"/>
    <property type="match status" value="1"/>
</dbReference>
<dbReference type="InterPro" id="IPR000014">
    <property type="entry name" value="PAS"/>
</dbReference>
<evidence type="ECO:0000256" key="2">
    <source>
        <dbReference type="ARBA" id="ARBA00004370"/>
    </source>
</evidence>
<dbReference type="SUPFAM" id="SSF47384">
    <property type="entry name" value="Homodimeric domain of signal transducing histidine kinase"/>
    <property type="match status" value="1"/>
</dbReference>
<evidence type="ECO:0000256" key="7">
    <source>
        <dbReference type="ARBA" id="ARBA00022741"/>
    </source>
</evidence>
<gene>
    <name evidence="18" type="primary">luxQ_6</name>
    <name evidence="18" type="ORF">V144x_24020</name>
</gene>
<dbReference type="RefSeq" id="WP_197998880.1">
    <property type="nucleotide sequence ID" value="NZ_CP037920.1"/>
</dbReference>
<keyword evidence="8 18" id="KW-0418">Kinase</keyword>
<sequence length="566" mass="64139">MTSHQVKLFDNYLARQILKFSIDVSVAIDELGVILMASESVSRVFGWQPDEIVGENIRVFASESQLKQFDQFLAQCLGSENENSIGHAHQFKGIHKGGSYIACEITVWRDDDSHRQKRYICIIRDITEHLKSKNKLGEYLERLKQSRKQLKRKIHELKSAQKVVAQANQAKSEFLANMSHEVRTPMTAILGYSEALKEKLDSKDNLEFIDIIQKNGSHLLQVINDILDISKIEMGNFEIMKVDFSPTKILQEIVDEFESQASQKGLNLYTRYHDLIPSSIQSDPLRMKQVLMNLVSNAIKFTEAGSIYLEIRMLSRSKNDRLLQYIVTDTGIGIPKEKLKYIFEPFAQVDSSTSRNYGGTGVGLTLSHKLVQLLGGNLSVQSTVNQGSVFTVTLNADEKNISTQNNISNQKFCSRGTVRRVEYNHDNKNVSQDAKAKILLVDDTKEIRKLFSYMLNKMGLEVVTASNGKEAVDLVHEATIKKDFYHVILMDMQMPVMNGYEATQLLRAQKNQIPIIAITAHTLVSDREKCLAAGCTEYLSKPIKYEVLREVVHRYLPQKAGIILSN</sequence>
<dbReference type="InterPro" id="IPR036097">
    <property type="entry name" value="HisK_dim/P_sf"/>
</dbReference>
<protein>
    <recommendedName>
        <fullName evidence="3">histidine kinase</fullName>
        <ecNumber evidence="3">2.7.13.3</ecNumber>
    </recommendedName>
</protein>
<dbReference type="AlphaFoldDB" id="A0A517VV87"/>
<dbReference type="SUPFAM" id="SSF52172">
    <property type="entry name" value="CheY-like"/>
    <property type="match status" value="1"/>
</dbReference>
<feature type="domain" description="Response regulatory" evidence="16">
    <location>
        <begin position="437"/>
        <end position="556"/>
    </location>
</feature>
<name>A0A517VV87_9PLAN</name>
<dbReference type="Gene3D" id="1.10.287.130">
    <property type="match status" value="1"/>
</dbReference>
<dbReference type="Gene3D" id="3.40.50.2300">
    <property type="match status" value="1"/>
</dbReference>
<dbReference type="Pfam" id="PF00072">
    <property type="entry name" value="Response_reg"/>
    <property type="match status" value="1"/>
</dbReference>
<evidence type="ECO:0000256" key="6">
    <source>
        <dbReference type="ARBA" id="ARBA00022692"/>
    </source>
</evidence>
<dbReference type="GO" id="GO:0016020">
    <property type="term" value="C:membrane"/>
    <property type="evidence" value="ECO:0007669"/>
    <property type="project" value="UniProtKB-SubCell"/>
</dbReference>
<dbReference type="Gene3D" id="3.30.450.20">
    <property type="entry name" value="PAS domain"/>
    <property type="match status" value="1"/>
</dbReference>
<accession>A0A517VV87</accession>
<keyword evidence="11" id="KW-0902">Two-component regulatory system</keyword>
<dbReference type="InterPro" id="IPR004358">
    <property type="entry name" value="Sig_transdc_His_kin-like_C"/>
</dbReference>
<comment type="subcellular location">
    <subcellularLocation>
        <location evidence="2">Membrane</location>
    </subcellularLocation>
</comment>
<organism evidence="18 19">
    <name type="scientific">Gimesia aquarii</name>
    <dbReference type="NCBI Taxonomy" id="2527964"/>
    <lineage>
        <taxon>Bacteria</taxon>
        <taxon>Pseudomonadati</taxon>
        <taxon>Planctomycetota</taxon>
        <taxon>Planctomycetia</taxon>
        <taxon>Planctomycetales</taxon>
        <taxon>Planctomycetaceae</taxon>
        <taxon>Gimesia</taxon>
    </lineage>
</organism>
<dbReference type="PROSITE" id="PS50112">
    <property type="entry name" value="PAS"/>
    <property type="match status" value="1"/>
</dbReference>
<dbReference type="Pfam" id="PF13426">
    <property type="entry name" value="PAS_9"/>
    <property type="match status" value="1"/>
</dbReference>
<evidence type="ECO:0000259" key="16">
    <source>
        <dbReference type="PROSITE" id="PS50110"/>
    </source>
</evidence>
<keyword evidence="7" id="KW-0547">Nucleotide-binding</keyword>
<reference evidence="18 19" key="1">
    <citation type="submission" date="2019-03" db="EMBL/GenBank/DDBJ databases">
        <title>Deep-cultivation of Planctomycetes and their phenomic and genomic characterization uncovers novel biology.</title>
        <authorList>
            <person name="Wiegand S."/>
            <person name="Jogler M."/>
            <person name="Boedeker C."/>
            <person name="Pinto D."/>
            <person name="Vollmers J."/>
            <person name="Rivas-Marin E."/>
            <person name="Kohn T."/>
            <person name="Peeters S.H."/>
            <person name="Heuer A."/>
            <person name="Rast P."/>
            <person name="Oberbeckmann S."/>
            <person name="Bunk B."/>
            <person name="Jeske O."/>
            <person name="Meyerdierks A."/>
            <person name="Storesund J.E."/>
            <person name="Kallscheuer N."/>
            <person name="Luecker S."/>
            <person name="Lage O.M."/>
            <person name="Pohl T."/>
            <person name="Merkel B.J."/>
            <person name="Hornburger P."/>
            <person name="Mueller R.-W."/>
            <person name="Bruemmer F."/>
            <person name="Labrenz M."/>
            <person name="Spormann A.M."/>
            <person name="Op den Camp H."/>
            <person name="Overmann J."/>
            <person name="Amann R."/>
            <person name="Jetten M.S.M."/>
            <person name="Mascher T."/>
            <person name="Medema M.H."/>
            <person name="Devos D.P."/>
            <person name="Kaster A.-K."/>
            <person name="Ovreas L."/>
            <person name="Rohde M."/>
            <person name="Galperin M.Y."/>
            <person name="Jogler C."/>
        </authorList>
    </citation>
    <scope>NUCLEOTIDE SEQUENCE [LARGE SCALE GENOMIC DNA]</scope>
    <source>
        <strain evidence="18 19">V144</strain>
    </source>
</reference>
<dbReference type="CDD" id="cd00082">
    <property type="entry name" value="HisKA"/>
    <property type="match status" value="1"/>
</dbReference>